<protein>
    <submittedName>
        <fullName evidence="2">Uncharacterized protein</fullName>
    </submittedName>
</protein>
<dbReference type="InterPro" id="IPR011050">
    <property type="entry name" value="Pectin_lyase_fold/virulence"/>
</dbReference>
<reference evidence="2" key="1">
    <citation type="submission" date="2020-03" db="EMBL/GenBank/DDBJ databases">
        <title>The deep terrestrial virosphere.</title>
        <authorList>
            <person name="Holmfeldt K."/>
            <person name="Nilsson E."/>
            <person name="Simone D."/>
            <person name="Lopez-Fernandez M."/>
            <person name="Wu X."/>
            <person name="de Brujin I."/>
            <person name="Lundin D."/>
            <person name="Andersson A."/>
            <person name="Bertilsson S."/>
            <person name="Dopson M."/>
        </authorList>
    </citation>
    <scope>NUCLEOTIDE SEQUENCE</scope>
    <source>
        <strain evidence="2">MM415A00659</strain>
        <strain evidence="1">MM415B00962</strain>
    </source>
</reference>
<gene>
    <name evidence="2" type="ORF">MM415A00659_0011</name>
    <name evidence="1" type="ORF">MM415B00962_0010</name>
</gene>
<dbReference type="SUPFAM" id="SSF51126">
    <property type="entry name" value="Pectin lyase-like"/>
    <property type="match status" value="1"/>
</dbReference>
<evidence type="ECO:0000313" key="2">
    <source>
        <dbReference type="EMBL" id="QJA80779.1"/>
    </source>
</evidence>
<accession>A0A6M3KFP4</accession>
<dbReference type="EMBL" id="MT141437">
    <property type="protein sequence ID" value="QJA61315.1"/>
    <property type="molecule type" value="Genomic_DNA"/>
</dbReference>
<dbReference type="InterPro" id="IPR012334">
    <property type="entry name" value="Pectin_lyas_fold"/>
</dbReference>
<organism evidence="2">
    <name type="scientific">viral metagenome</name>
    <dbReference type="NCBI Taxonomy" id="1070528"/>
    <lineage>
        <taxon>unclassified sequences</taxon>
        <taxon>metagenomes</taxon>
        <taxon>organismal metagenomes</taxon>
    </lineage>
</organism>
<sequence>MKKRLIASLTIFIFLLFAGIPAFAGYIQDRGKHTVQSELTWEQDQTFEKDVNIYGTLTAMAVSNEWYVYSGTKAGISSGDSRADNRGKGWKKPFKTIKYALTQAKQGDVIHALPGHKEIYASALKMNVAGVTIIGHGSGRDIPTFYNQIVLTAATGCTAAADNIAFSITGANCRIENIMMAPSTSSSYSEIYQFMVGAADVVIRNCIAEQSTYDYTAVGTTSAADRVMVEGNTFTCAGAGPTSAIELSSSSIDRPIIRFNTFDGGSDAYRWTVDVIYDKVGATNKMIYGNKFSAWGPNKTAFKNLYNRTFGMGDVQVSETRTVNLDATAVSLSSLYSITGGDIEVLALYAEVVTKCYSTAAGPVNYTLTVNPEASGYTSFALTGPVIANAATPSIILGGAAASTGMDAGTYIYYLASGGFISVTTTVNNGSASGGTSLPMALAQPIVVPRGTIDMAITDDIAGALKFTMKWRPIGFGAAVKPL</sequence>
<proteinExistence type="predicted"/>
<dbReference type="Gene3D" id="2.160.20.10">
    <property type="entry name" value="Single-stranded right-handed beta-helix, Pectin lyase-like"/>
    <property type="match status" value="1"/>
</dbReference>
<evidence type="ECO:0000313" key="1">
    <source>
        <dbReference type="EMBL" id="QJA61315.1"/>
    </source>
</evidence>
<name>A0A6M3KFP4_9ZZZZ</name>
<dbReference type="EMBL" id="MT142435">
    <property type="protein sequence ID" value="QJA80779.1"/>
    <property type="molecule type" value="Genomic_DNA"/>
</dbReference>
<dbReference type="AlphaFoldDB" id="A0A6M3KFP4"/>